<feature type="region of interest" description="Disordered" evidence="5">
    <location>
        <begin position="1"/>
        <end position="25"/>
    </location>
</feature>
<gene>
    <name evidence="7" type="ORF">AFUS01_LOCUS46605</name>
</gene>
<evidence type="ECO:0000313" key="7">
    <source>
        <dbReference type="EMBL" id="CAG7837498.1"/>
    </source>
</evidence>
<protein>
    <recommendedName>
        <fullName evidence="9">Tetraspanin</fullName>
    </recommendedName>
</protein>
<dbReference type="OrthoDB" id="6239677at2759"/>
<evidence type="ECO:0008006" key="9">
    <source>
        <dbReference type="Google" id="ProtNLM"/>
    </source>
</evidence>
<comment type="subcellular location">
    <subcellularLocation>
        <location evidence="1">Membrane</location>
        <topology evidence="1">Multi-pass membrane protein</topology>
    </subcellularLocation>
</comment>
<keyword evidence="3 6" id="KW-1133">Transmembrane helix</keyword>
<dbReference type="GO" id="GO:0016020">
    <property type="term" value="C:membrane"/>
    <property type="evidence" value="ECO:0007669"/>
    <property type="project" value="UniProtKB-SubCell"/>
</dbReference>
<dbReference type="EMBL" id="CAJVCH010571427">
    <property type="protein sequence ID" value="CAG7837498.1"/>
    <property type="molecule type" value="Genomic_DNA"/>
</dbReference>
<evidence type="ECO:0000256" key="6">
    <source>
        <dbReference type="SAM" id="Phobius"/>
    </source>
</evidence>
<feature type="transmembrane region" description="Helical" evidence="6">
    <location>
        <begin position="191"/>
        <end position="212"/>
    </location>
</feature>
<accession>A0A8J2LKS5</accession>
<name>A0A8J2LKS5_9HEXA</name>
<dbReference type="Proteomes" id="UP000708208">
    <property type="component" value="Unassembled WGS sequence"/>
</dbReference>
<evidence type="ECO:0000313" key="8">
    <source>
        <dbReference type="Proteomes" id="UP000708208"/>
    </source>
</evidence>
<dbReference type="Pfam" id="PF00335">
    <property type="entry name" value="Tetraspanin"/>
    <property type="match status" value="1"/>
</dbReference>
<evidence type="ECO:0000256" key="1">
    <source>
        <dbReference type="ARBA" id="ARBA00004141"/>
    </source>
</evidence>
<keyword evidence="8" id="KW-1185">Reference proteome</keyword>
<organism evidence="7 8">
    <name type="scientific">Allacma fusca</name>
    <dbReference type="NCBI Taxonomy" id="39272"/>
    <lineage>
        <taxon>Eukaryota</taxon>
        <taxon>Metazoa</taxon>
        <taxon>Ecdysozoa</taxon>
        <taxon>Arthropoda</taxon>
        <taxon>Hexapoda</taxon>
        <taxon>Collembola</taxon>
        <taxon>Symphypleona</taxon>
        <taxon>Sminthuridae</taxon>
        <taxon>Allacma</taxon>
    </lineage>
</organism>
<dbReference type="AlphaFoldDB" id="A0A8J2LKS5"/>
<evidence type="ECO:0000256" key="2">
    <source>
        <dbReference type="ARBA" id="ARBA00022692"/>
    </source>
</evidence>
<feature type="transmembrane region" description="Helical" evidence="6">
    <location>
        <begin position="83"/>
        <end position="109"/>
    </location>
</feature>
<evidence type="ECO:0000256" key="3">
    <source>
        <dbReference type="ARBA" id="ARBA00022989"/>
    </source>
</evidence>
<proteinExistence type="predicted"/>
<feature type="transmembrane region" description="Helical" evidence="6">
    <location>
        <begin position="304"/>
        <end position="328"/>
    </location>
</feature>
<keyword evidence="2 6" id="KW-0812">Transmembrane</keyword>
<keyword evidence="4 6" id="KW-0472">Membrane</keyword>
<dbReference type="CDD" id="cd03127">
    <property type="entry name" value="tetraspanin_LEL"/>
    <property type="match status" value="1"/>
</dbReference>
<evidence type="ECO:0000256" key="4">
    <source>
        <dbReference type="ARBA" id="ARBA00023136"/>
    </source>
</evidence>
<reference evidence="7" key="1">
    <citation type="submission" date="2021-06" db="EMBL/GenBank/DDBJ databases">
        <authorList>
            <person name="Hodson N. C."/>
            <person name="Mongue J. A."/>
            <person name="Jaron S. K."/>
        </authorList>
    </citation>
    <scope>NUCLEOTIDE SEQUENCE</scope>
</reference>
<comment type="caution">
    <text evidence="7">The sequence shown here is derived from an EMBL/GenBank/DDBJ whole genome shotgun (WGS) entry which is preliminary data.</text>
</comment>
<dbReference type="InterPro" id="IPR018499">
    <property type="entry name" value="Tetraspanin/Peripherin"/>
</dbReference>
<evidence type="ECO:0000256" key="5">
    <source>
        <dbReference type="SAM" id="MobiDB-lite"/>
    </source>
</evidence>
<feature type="transmembrane region" description="Helical" evidence="6">
    <location>
        <begin position="156"/>
        <end position="179"/>
    </location>
</feature>
<sequence length="460" mass="51770">MDSITTTNNNNETGKSPPGTLESFDAPKFKYQPLEDNLDMGNFQKFFQAEEESKIGFRSSPRPEITKSSKGVFKDKVFFARQFLTDLIFVGIVVIIVIQMGILGTWIYLYNIFSTSIMRTFAWRALLSPFGSVPERKLCDGCSSTGSVEVGHSPPYIPVLGFFLTVLQVIITATFGSFQRCRPTFLFYMKQLLFVEALFVIFAAALSSSLLFNNLQKLENFMQEEILPRTHNEPTLNSSVDGQNKPIGIIWVETQIKNQCCGILGWSDWTNVTANVPASCCFLNECNGSNIYPRGCYTLEYNSVLYYGSLLLIIIISTFTTAVFEYVLCRWYHQRKKETEAMLKATGRRVFMRQGSNFITFGGENINYHIIRKDGVMIETKGALAASTAVNDHHISLEVLDFFPADSISVTRESDRIVLSVVNKEESLEKGTAIITCMDDRNLEKIVVTPTANGIINLYT</sequence>
<feature type="compositionally biased region" description="Polar residues" evidence="5">
    <location>
        <begin position="1"/>
        <end position="14"/>
    </location>
</feature>